<comment type="caution">
    <text evidence="2">The sequence shown here is derived from an EMBL/GenBank/DDBJ whole genome shotgun (WGS) entry which is preliminary data.</text>
</comment>
<name>A0AAV3XJT3_9CYAN</name>
<dbReference type="PANTHER" id="PTHR34107">
    <property type="entry name" value="SLL0198 PROTEIN-RELATED"/>
    <property type="match status" value="1"/>
</dbReference>
<organism evidence="2 3">
    <name type="scientific">Microseira wollei NIES-4236</name>
    <dbReference type="NCBI Taxonomy" id="2530354"/>
    <lineage>
        <taxon>Bacteria</taxon>
        <taxon>Bacillati</taxon>
        <taxon>Cyanobacteriota</taxon>
        <taxon>Cyanophyceae</taxon>
        <taxon>Oscillatoriophycideae</taxon>
        <taxon>Aerosakkonematales</taxon>
        <taxon>Aerosakkonemataceae</taxon>
        <taxon>Microseira</taxon>
    </lineage>
</organism>
<dbReference type="EMBL" id="BLAY01000137">
    <property type="protein sequence ID" value="GET41848.1"/>
    <property type="molecule type" value="Genomic_DNA"/>
</dbReference>
<dbReference type="Gene3D" id="3.90.1570.10">
    <property type="entry name" value="tt1808, chain A"/>
    <property type="match status" value="1"/>
</dbReference>
<dbReference type="AlphaFoldDB" id="A0AAV3XJT3"/>
<dbReference type="CDD" id="cd06260">
    <property type="entry name" value="DUF820-like"/>
    <property type="match status" value="1"/>
</dbReference>
<dbReference type="PANTHER" id="PTHR34107:SF5">
    <property type="entry name" value="SLL1355 PROTEIN"/>
    <property type="match status" value="1"/>
</dbReference>
<proteinExistence type="predicted"/>
<dbReference type="InterPro" id="IPR011335">
    <property type="entry name" value="Restrct_endonuc-II-like"/>
</dbReference>
<dbReference type="InterPro" id="IPR012296">
    <property type="entry name" value="Nuclease_put_TT1808"/>
</dbReference>
<dbReference type="RefSeq" id="WP_226588514.1">
    <property type="nucleotide sequence ID" value="NZ_BLAY01000137.1"/>
</dbReference>
<feature type="domain" description="Putative restriction endonuclease" evidence="1">
    <location>
        <begin position="11"/>
        <end position="176"/>
    </location>
</feature>
<dbReference type="Proteomes" id="UP001050975">
    <property type="component" value="Unassembled WGS sequence"/>
</dbReference>
<sequence length="186" mass="21015">MTTATKPKLTLDEFLQLPETKPASEFINGEIVQKPMPQGEHSRLQGKFCTIINQITETRKIAYAFPELRCTFGGESIVPDIAVFRWERIPLLPSGRISNRFEIHPDWAIEILSPDQSQTKVLGKLLHCSRNGTELGWLMYPEEESILAVFPGQKVELYKGATLLPILNGIELELTVETVFGWLSFS</sequence>
<dbReference type="InterPro" id="IPR008538">
    <property type="entry name" value="Uma2"/>
</dbReference>
<evidence type="ECO:0000313" key="3">
    <source>
        <dbReference type="Proteomes" id="UP001050975"/>
    </source>
</evidence>
<dbReference type="Pfam" id="PF05685">
    <property type="entry name" value="Uma2"/>
    <property type="match status" value="1"/>
</dbReference>
<protein>
    <recommendedName>
        <fullName evidence="1">Putative restriction endonuclease domain-containing protein</fullName>
    </recommendedName>
</protein>
<reference evidence="2" key="1">
    <citation type="submission" date="2019-10" db="EMBL/GenBank/DDBJ databases">
        <title>Draft genome sequece of Microseira wollei NIES-4236.</title>
        <authorList>
            <person name="Yamaguchi H."/>
            <person name="Suzuki S."/>
            <person name="Kawachi M."/>
        </authorList>
    </citation>
    <scope>NUCLEOTIDE SEQUENCE</scope>
    <source>
        <strain evidence="2">NIES-4236</strain>
    </source>
</reference>
<dbReference type="SUPFAM" id="SSF52980">
    <property type="entry name" value="Restriction endonuclease-like"/>
    <property type="match status" value="1"/>
</dbReference>
<gene>
    <name evidence="2" type="ORF">MiSe_66620</name>
</gene>
<evidence type="ECO:0000313" key="2">
    <source>
        <dbReference type="EMBL" id="GET41848.1"/>
    </source>
</evidence>
<evidence type="ECO:0000259" key="1">
    <source>
        <dbReference type="Pfam" id="PF05685"/>
    </source>
</evidence>
<keyword evidence="3" id="KW-1185">Reference proteome</keyword>
<accession>A0AAV3XJT3</accession>